<dbReference type="Proteomes" id="UP000053599">
    <property type="component" value="Unassembled WGS sequence"/>
</dbReference>
<dbReference type="PANTHER" id="PTHR12905:SF0">
    <property type="entry name" value="CALCINEURIN-LIKE PHOSPHOESTERASE DOMAIN-CONTAINING PROTEIN"/>
    <property type="match status" value="1"/>
</dbReference>
<evidence type="ECO:0000313" key="3">
    <source>
        <dbReference type="EMBL" id="KIV83865.1"/>
    </source>
</evidence>
<dbReference type="Gene3D" id="3.60.21.10">
    <property type="match status" value="1"/>
</dbReference>
<dbReference type="InterPro" id="IPR051693">
    <property type="entry name" value="UPF0046_metallophosphoest"/>
</dbReference>
<dbReference type="InterPro" id="IPR004843">
    <property type="entry name" value="Calcineurin-like_PHP"/>
</dbReference>
<feature type="domain" description="Calcineurin-like phosphoesterase" evidence="2">
    <location>
        <begin position="8"/>
        <end position="242"/>
    </location>
</feature>
<organism evidence="3 4">
    <name type="scientific">Exophiala sideris</name>
    <dbReference type="NCBI Taxonomy" id="1016849"/>
    <lineage>
        <taxon>Eukaryota</taxon>
        <taxon>Fungi</taxon>
        <taxon>Dikarya</taxon>
        <taxon>Ascomycota</taxon>
        <taxon>Pezizomycotina</taxon>
        <taxon>Eurotiomycetes</taxon>
        <taxon>Chaetothyriomycetidae</taxon>
        <taxon>Chaetothyriales</taxon>
        <taxon>Herpotrichiellaceae</taxon>
        <taxon>Exophiala</taxon>
    </lineage>
</organism>
<evidence type="ECO:0000259" key="2">
    <source>
        <dbReference type="Pfam" id="PF00149"/>
    </source>
</evidence>
<dbReference type="HOGENOM" id="CLU_041441_2_1_1"/>
<evidence type="ECO:0000313" key="4">
    <source>
        <dbReference type="Proteomes" id="UP000053599"/>
    </source>
</evidence>
<reference evidence="3 4" key="1">
    <citation type="submission" date="2015-01" db="EMBL/GenBank/DDBJ databases">
        <title>The Genome Sequence of Exophiala sideris CBS121828.</title>
        <authorList>
            <consortium name="The Broad Institute Genomics Platform"/>
            <person name="Cuomo C."/>
            <person name="de Hoog S."/>
            <person name="Gorbushina A."/>
            <person name="Stielow B."/>
            <person name="Teixiera M."/>
            <person name="Abouelleil A."/>
            <person name="Chapman S.B."/>
            <person name="Priest M."/>
            <person name="Young S.K."/>
            <person name="Wortman J."/>
            <person name="Nusbaum C."/>
            <person name="Birren B."/>
        </authorList>
    </citation>
    <scope>NUCLEOTIDE SEQUENCE [LARGE SCALE GENOMIC DNA]</scope>
    <source>
        <strain evidence="3 4">CBS 121828</strain>
    </source>
</reference>
<feature type="region of interest" description="Disordered" evidence="1">
    <location>
        <begin position="163"/>
        <end position="196"/>
    </location>
</feature>
<accession>A0A0D1W5B5</accession>
<dbReference type="GO" id="GO:0016787">
    <property type="term" value="F:hydrolase activity"/>
    <property type="evidence" value="ECO:0007669"/>
    <property type="project" value="InterPro"/>
</dbReference>
<name>A0A0D1W5B5_9EURO</name>
<dbReference type="InterPro" id="IPR029052">
    <property type="entry name" value="Metallo-depent_PP-like"/>
</dbReference>
<dbReference type="AlphaFoldDB" id="A0A0D1W5B5"/>
<dbReference type="OrthoDB" id="630188at2759"/>
<proteinExistence type="predicted"/>
<gene>
    <name evidence="3" type="ORF">PV11_05854</name>
</gene>
<dbReference type="CDD" id="cd07379">
    <property type="entry name" value="MPP_239FB"/>
    <property type="match status" value="1"/>
</dbReference>
<protein>
    <recommendedName>
        <fullName evidence="2">Calcineurin-like phosphoesterase domain-containing protein</fullName>
    </recommendedName>
</protein>
<sequence length="377" mass="42446">MPQRIKTRILILSDTHAALPESNNSQIPLHHPLPKADVLLHAGDLTLNGSMSQHQNAIDLIRSVDAPLKIIIPGNHDLTLDREYYAQYPRLHGPTSVYSDEQLDEIRAMYDSPAARDAGIHYIEEGIRHFRLENGARLNVYASAYQPEFCDWAFGYARTTDKFNPGPGTKNPVPDHHSRHHKDGHGDSDGDDEPEIDVMLTHGPPQGILDLTSTNEPVGCEHLRRAVERCRPRIHCFGHIHESWGAVVKGWDGTPGQKVDKWKSVNEELDYWDRGDNELDYTDRCAFSTNKKNSNMYYQNQAPRKQVVGETLLDPGTYEEQKSRMGAHIDMTGLEVGKETVFVNASVMSLGYQPLNAPWVVDVELPVAVAEDKDHRP</sequence>
<dbReference type="SUPFAM" id="SSF56300">
    <property type="entry name" value="Metallo-dependent phosphatases"/>
    <property type="match status" value="1"/>
</dbReference>
<dbReference type="PANTHER" id="PTHR12905">
    <property type="entry name" value="METALLOPHOSPHOESTERASE"/>
    <property type="match status" value="1"/>
</dbReference>
<evidence type="ECO:0000256" key="1">
    <source>
        <dbReference type="SAM" id="MobiDB-lite"/>
    </source>
</evidence>
<dbReference type="Pfam" id="PF00149">
    <property type="entry name" value="Metallophos"/>
    <property type="match status" value="1"/>
</dbReference>
<dbReference type="EMBL" id="KN846952">
    <property type="protein sequence ID" value="KIV83865.1"/>
    <property type="molecule type" value="Genomic_DNA"/>
</dbReference>